<dbReference type="KEGG" id="noc:Noc_0285"/>
<evidence type="ECO:0000313" key="2">
    <source>
        <dbReference type="Proteomes" id="UP000006838"/>
    </source>
</evidence>
<dbReference type="HOGENOM" id="CLU_2494749_0_0_6"/>
<dbReference type="EMBL" id="CP000127">
    <property type="protein sequence ID" value="ABA56815.1"/>
    <property type="molecule type" value="Genomic_DNA"/>
</dbReference>
<proteinExistence type="predicted"/>
<reference evidence="2" key="1">
    <citation type="journal article" date="2006" name="Appl. Environ. Microbiol.">
        <title>Complete genome sequence of the marine, chemolithoautotrophic, ammonia-oxidizing bacterium Nitrosococcus oceani ATCC 19707.</title>
        <authorList>
            <person name="Klotz M.G."/>
            <person name="Arp D.J."/>
            <person name="Chain P.S.G."/>
            <person name="El-Sheikh A.F."/>
            <person name="Hauser L.J."/>
            <person name="Hommes N.G."/>
            <person name="Larimer F.W."/>
            <person name="Malfatti S.A."/>
            <person name="Norton J.M."/>
            <person name="Poret-Peterson A.T."/>
            <person name="Vergez L.M."/>
            <person name="Ward B.B."/>
        </authorList>
    </citation>
    <scope>NUCLEOTIDE SEQUENCE [LARGE SCALE GENOMIC DNA]</scope>
    <source>
        <strain evidence="2">ATCC 19707 / BCRC 17464 / NCIMB 11848 / C-107</strain>
    </source>
</reference>
<dbReference type="Proteomes" id="UP000006838">
    <property type="component" value="Chromosome"/>
</dbReference>
<keyword evidence="2" id="KW-1185">Reference proteome</keyword>
<gene>
    <name evidence="1" type="ordered locus">Noc_0285</name>
</gene>
<sequence>MLSPRETRSAISSYWEIELSIRCICITLHVVKLNDIANIKNTRLIIINSNFIKILKAFLTHQLLSEEQYYSGAYPFYSQLIISLTL</sequence>
<dbReference type="AlphaFoldDB" id="Q3JED1"/>
<name>Q3JED1_NITOC</name>
<evidence type="ECO:0000313" key="1">
    <source>
        <dbReference type="EMBL" id="ABA56815.1"/>
    </source>
</evidence>
<accession>Q3JED1</accession>
<organism evidence="1 2">
    <name type="scientific">Nitrosococcus oceani (strain ATCC 19707 / BCRC 17464 / JCM 30415 / NCIMB 11848 / C-107)</name>
    <dbReference type="NCBI Taxonomy" id="323261"/>
    <lineage>
        <taxon>Bacteria</taxon>
        <taxon>Pseudomonadati</taxon>
        <taxon>Pseudomonadota</taxon>
        <taxon>Gammaproteobacteria</taxon>
        <taxon>Chromatiales</taxon>
        <taxon>Chromatiaceae</taxon>
        <taxon>Nitrosococcus</taxon>
    </lineage>
</organism>
<protein>
    <submittedName>
        <fullName evidence="1">Uncharacterized protein</fullName>
    </submittedName>
</protein>
<dbReference type="InParanoid" id="Q3JED1"/>